<proteinExistence type="predicted"/>
<dbReference type="EMBL" id="BAAAQN010000024">
    <property type="protein sequence ID" value="GAA2036816.1"/>
    <property type="molecule type" value="Genomic_DNA"/>
</dbReference>
<keyword evidence="2" id="KW-0472">Membrane</keyword>
<keyword evidence="2" id="KW-0812">Transmembrane</keyword>
<protein>
    <submittedName>
        <fullName evidence="3">Uncharacterized protein</fullName>
    </submittedName>
</protein>
<reference evidence="4" key="1">
    <citation type="journal article" date="2019" name="Int. J. Syst. Evol. Microbiol.">
        <title>The Global Catalogue of Microorganisms (GCM) 10K type strain sequencing project: providing services to taxonomists for standard genome sequencing and annotation.</title>
        <authorList>
            <consortium name="The Broad Institute Genomics Platform"/>
            <consortium name="The Broad Institute Genome Sequencing Center for Infectious Disease"/>
            <person name="Wu L."/>
            <person name="Ma J."/>
        </authorList>
    </citation>
    <scope>NUCLEOTIDE SEQUENCE [LARGE SCALE GENOMIC DNA]</scope>
    <source>
        <strain evidence="4">JCM 16014</strain>
    </source>
</reference>
<name>A0ABP5G2E0_9ACTN</name>
<feature type="region of interest" description="Disordered" evidence="1">
    <location>
        <begin position="70"/>
        <end position="96"/>
    </location>
</feature>
<keyword evidence="4" id="KW-1185">Reference proteome</keyword>
<accession>A0ABP5G2E0</accession>
<comment type="caution">
    <text evidence="3">The sequence shown here is derived from an EMBL/GenBank/DDBJ whole genome shotgun (WGS) entry which is preliminary data.</text>
</comment>
<evidence type="ECO:0000256" key="1">
    <source>
        <dbReference type="SAM" id="MobiDB-lite"/>
    </source>
</evidence>
<gene>
    <name evidence="3" type="ORF">GCM10009839_42360</name>
</gene>
<evidence type="ECO:0000313" key="4">
    <source>
        <dbReference type="Proteomes" id="UP001500751"/>
    </source>
</evidence>
<feature type="transmembrane region" description="Helical" evidence="2">
    <location>
        <begin position="36"/>
        <end position="59"/>
    </location>
</feature>
<organism evidence="3 4">
    <name type="scientific">Catenulispora yoronensis</name>
    <dbReference type="NCBI Taxonomy" id="450799"/>
    <lineage>
        <taxon>Bacteria</taxon>
        <taxon>Bacillati</taxon>
        <taxon>Actinomycetota</taxon>
        <taxon>Actinomycetes</taxon>
        <taxon>Catenulisporales</taxon>
        <taxon>Catenulisporaceae</taxon>
        <taxon>Catenulispora</taxon>
    </lineage>
</organism>
<evidence type="ECO:0000313" key="3">
    <source>
        <dbReference type="EMBL" id="GAA2036816.1"/>
    </source>
</evidence>
<evidence type="ECO:0000256" key="2">
    <source>
        <dbReference type="SAM" id="Phobius"/>
    </source>
</evidence>
<feature type="region of interest" description="Disordered" evidence="1">
    <location>
        <begin position="1"/>
        <end position="25"/>
    </location>
</feature>
<sequence>MVPASFSRVPKIDWRPGTGRRGRPLRRVLGMGQRQGLTLLSVLAGVMVLLAAVAALGGFDDDPRSVAGASAGLGADPDARRSADGGSGGSGGADHLSGKAKASEILLASVQHYTDLLATGQTIIGTTHYASEAAYSQAFTDSTSPAAAFAKFRLSPNPEADATYTEAVNEATAAYDGKPGTLNQWTRDMAKAKWDLSDWVATASRYQQGTAAQDDLDAAAALVTQDLATAKADVAKLTG</sequence>
<keyword evidence="2" id="KW-1133">Transmembrane helix</keyword>
<dbReference type="Proteomes" id="UP001500751">
    <property type="component" value="Unassembled WGS sequence"/>
</dbReference>